<feature type="compositionally biased region" description="Pro residues" evidence="4">
    <location>
        <begin position="13"/>
        <end position="23"/>
    </location>
</feature>
<keyword evidence="6" id="KW-1185">Reference proteome</keyword>
<proteinExistence type="inferred from homology"/>
<dbReference type="CDD" id="cd00408">
    <property type="entry name" value="DHDPS-like"/>
    <property type="match status" value="1"/>
</dbReference>
<evidence type="ECO:0000256" key="3">
    <source>
        <dbReference type="PIRNR" id="PIRNR001365"/>
    </source>
</evidence>
<dbReference type="SMART" id="SM01130">
    <property type="entry name" value="DHDPS"/>
    <property type="match status" value="1"/>
</dbReference>
<dbReference type="EMBL" id="BAAAAF010000005">
    <property type="protein sequence ID" value="GAA0035792.1"/>
    <property type="molecule type" value="Genomic_DNA"/>
</dbReference>
<name>A0ABP3C7L2_9MICO</name>
<dbReference type="Pfam" id="PF00701">
    <property type="entry name" value="DHDPS"/>
    <property type="match status" value="1"/>
</dbReference>
<dbReference type="PRINTS" id="PR00146">
    <property type="entry name" value="DHPICSNTHASE"/>
</dbReference>
<accession>A0ABP3C7L2</accession>
<dbReference type="SUPFAM" id="SSF51569">
    <property type="entry name" value="Aldolase"/>
    <property type="match status" value="1"/>
</dbReference>
<comment type="caution">
    <text evidence="5">The sequence shown here is derived from an EMBL/GenBank/DDBJ whole genome shotgun (WGS) entry which is preliminary data.</text>
</comment>
<dbReference type="PANTHER" id="PTHR12128">
    <property type="entry name" value="DIHYDRODIPICOLINATE SYNTHASE"/>
    <property type="match status" value="1"/>
</dbReference>
<protein>
    <submittedName>
        <fullName evidence="5">Dihydrodipicolinate synthase family protein</fullName>
    </submittedName>
</protein>
<organism evidence="5 6">
    <name type="scientific">Brevibacterium metallidurans</name>
    <dbReference type="NCBI Taxonomy" id="1482676"/>
    <lineage>
        <taxon>Bacteria</taxon>
        <taxon>Bacillati</taxon>
        <taxon>Actinomycetota</taxon>
        <taxon>Actinomycetes</taxon>
        <taxon>Micrococcales</taxon>
        <taxon>Brevibacteriaceae</taxon>
        <taxon>Brevibacterium</taxon>
    </lineage>
</organism>
<dbReference type="Gene3D" id="3.20.20.70">
    <property type="entry name" value="Aldolase class I"/>
    <property type="match status" value="1"/>
</dbReference>
<dbReference type="RefSeq" id="WP_339392661.1">
    <property type="nucleotide sequence ID" value="NZ_BAAAAF010000005.1"/>
</dbReference>
<sequence length="321" mass="32877">MTDSATCSEAVPMPLPTPDPPSTDPLTGLSAFPLTPIRDGSLDTDAFAGLVDRLVTAGVDSIAPLGSTGCGPYLHTDERAEIARITVERAAGIPVIVGIGALSTRDVLANAASAEAAGAAALLLAPVSYHPLTDDEVVALFRTVASTSGLPLIVYDNPGTTHFTFTTDLYARLAEIETVAAIKIPGLPMSPEDWRARVAAIRTATSGRVAVGVSVDAYGAEGLIAGCDAWYSAIGGTLPGPMLAITRAAQSGEAERARELLVHLQPLWDLFAAHGGSLRVGAAIAEQLGLVNGHCLPAPLAPLDAEGKETVAALIAALDLH</sequence>
<reference evidence="5 6" key="1">
    <citation type="submission" date="2024-01" db="EMBL/GenBank/DDBJ databases">
        <title>Characterization of antibiotic resistant novel bacterial strains and their environmental applications.</title>
        <authorList>
            <person name="Manzoor S."/>
            <person name="Abbas S."/>
            <person name="Arshad M."/>
            <person name="Ahmed I."/>
        </authorList>
    </citation>
    <scope>NUCLEOTIDE SEQUENCE [LARGE SCALE GENOMIC DNA]</scope>
    <source>
        <strain evidence="5 6">NCCP-602</strain>
    </source>
</reference>
<feature type="region of interest" description="Disordered" evidence="4">
    <location>
        <begin position="1"/>
        <end position="26"/>
    </location>
</feature>
<keyword evidence="2 3" id="KW-0456">Lyase</keyword>
<evidence type="ECO:0000313" key="6">
    <source>
        <dbReference type="Proteomes" id="UP001498238"/>
    </source>
</evidence>
<gene>
    <name evidence="5" type="ORF">NCCP602_17530</name>
</gene>
<dbReference type="PANTHER" id="PTHR12128:SF66">
    <property type="entry name" value="4-HYDROXY-2-OXOGLUTARATE ALDOLASE, MITOCHONDRIAL"/>
    <property type="match status" value="1"/>
</dbReference>
<dbReference type="InterPro" id="IPR002220">
    <property type="entry name" value="DapA-like"/>
</dbReference>
<evidence type="ECO:0000256" key="2">
    <source>
        <dbReference type="ARBA" id="ARBA00023239"/>
    </source>
</evidence>
<comment type="similarity">
    <text evidence="1 3">Belongs to the DapA family.</text>
</comment>
<dbReference type="InterPro" id="IPR013785">
    <property type="entry name" value="Aldolase_TIM"/>
</dbReference>
<evidence type="ECO:0000256" key="1">
    <source>
        <dbReference type="ARBA" id="ARBA00007592"/>
    </source>
</evidence>
<evidence type="ECO:0000313" key="5">
    <source>
        <dbReference type="EMBL" id="GAA0035792.1"/>
    </source>
</evidence>
<dbReference type="Proteomes" id="UP001498238">
    <property type="component" value="Unassembled WGS sequence"/>
</dbReference>
<evidence type="ECO:0000256" key="4">
    <source>
        <dbReference type="SAM" id="MobiDB-lite"/>
    </source>
</evidence>
<dbReference type="PIRSF" id="PIRSF001365">
    <property type="entry name" value="DHDPS"/>
    <property type="match status" value="1"/>
</dbReference>